<dbReference type="AlphaFoldDB" id="F4S852"/>
<feature type="compositionally biased region" description="Basic residues" evidence="1">
    <location>
        <begin position="104"/>
        <end position="113"/>
    </location>
</feature>
<dbReference type="KEGG" id="mlr:MELLADRAFT_94846"/>
<proteinExistence type="predicted"/>
<accession>F4S852</accession>
<dbReference type="EMBL" id="GL883163">
    <property type="protein sequence ID" value="EGF99179.1"/>
    <property type="molecule type" value="Genomic_DNA"/>
</dbReference>
<name>F4S852_MELLP</name>
<dbReference type="GeneID" id="18937032"/>
<evidence type="ECO:0000313" key="2">
    <source>
        <dbReference type="EMBL" id="EGF99179.1"/>
    </source>
</evidence>
<dbReference type="VEuPathDB" id="FungiDB:MELLADRAFT_94846"/>
<dbReference type="Proteomes" id="UP000001072">
    <property type="component" value="Unassembled WGS sequence"/>
</dbReference>
<dbReference type="RefSeq" id="XP_007417569.1">
    <property type="nucleotide sequence ID" value="XM_007417507.1"/>
</dbReference>
<feature type="compositionally biased region" description="Polar residues" evidence="1">
    <location>
        <begin position="50"/>
        <end position="77"/>
    </location>
</feature>
<organism evidence="3">
    <name type="scientific">Melampsora larici-populina (strain 98AG31 / pathotype 3-4-7)</name>
    <name type="common">Poplar leaf rust fungus</name>
    <dbReference type="NCBI Taxonomy" id="747676"/>
    <lineage>
        <taxon>Eukaryota</taxon>
        <taxon>Fungi</taxon>
        <taxon>Dikarya</taxon>
        <taxon>Basidiomycota</taxon>
        <taxon>Pucciniomycotina</taxon>
        <taxon>Pucciniomycetes</taxon>
        <taxon>Pucciniales</taxon>
        <taxon>Melampsoraceae</taxon>
        <taxon>Melampsora</taxon>
    </lineage>
</organism>
<keyword evidence="3" id="KW-1185">Reference proteome</keyword>
<evidence type="ECO:0000313" key="3">
    <source>
        <dbReference type="Proteomes" id="UP000001072"/>
    </source>
</evidence>
<reference evidence="3" key="1">
    <citation type="journal article" date="2011" name="Proc. Natl. Acad. Sci. U.S.A.">
        <title>Obligate biotrophy features unraveled by the genomic analysis of rust fungi.</title>
        <authorList>
            <person name="Duplessis S."/>
            <person name="Cuomo C.A."/>
            <person name="Lin Y.-C."/>
            <person name="Aerts A."/>
            <person name="Tisserant E."/>
            <person name="Veneault-Fourrey C."/>
            <person name="Joly D.L."/>
            <person name="Hacquard S."/>
            <person name="Amselem J."/>
            <person name="Cantarel B.L."/>
            <person name="Chiu R."/>
            <person name="Coutinho P.M."/>
            <person name="Feau N."/>
            <person name="Field M."/>
            <person name="Frey P."/>
            <person name="Gelhaye E."/>
            <person name="Goldberg J."/>
            <person name="Grabherr M.G."/>
            <person name="Kodira C.D."/>
            <person name="Kohler A."/>
            <person name="Kuees U."/>
            <person name="Lindquist E.A."/>
            <person name="Lucas S.M."/>
            <person name="Mago R."/>
            <person name="Mauceli E."/>
            <person name="Morin E."/>
            <person name="Murat C."/>
            <person name="Pangilinan J.L."/>
            <person name="Park R."/>
            <person name="Pearson M."/>
            <person name="Quesneville H."/>
            <person name="Rouhier N."/>
            <person name="Sakthikumar S."/>
            <person name="Salamov A.A."/>
            <person name="Schmutz J."/>
            <person name="Selles B."/>
            <person name="Shapiro H."/>
            <person name="Tanguay P."/>
            <person name="Tuskan G.A."/>
            <person name="Henrissat B."/>
            <person name="Van de Peer Y."/>
            <person name="Rouze P."/>
            <person name="Ellis J.G."/>
            <person name="Dodds P.N."/>
            <person name="Schein J.E."/>
            <person name="Zhong S."/>
            <person name="Hamelin R.C."/>
            <person name="Grigoriev I.V."/>
            <person name="Szabo L.J."/>
            <person name="Martin F."/>
        </authorList>
    </citation>
    <scope>NUCLEOTIDE SEQUENCE [LARGE SCALE GENOMIC DNA]</scope>
    <source>
        <strain evidence="3">98AG31 / pathotype 3-4-7</strain>
    </source>
</reference>
<protein>
    <submittedName>
        <fullName evidence="2">Uncharacterized protein</fullName>
    </submittedName>
</protein>
<feature type="region of interest" description="Disordered" evidence="1">
    <location>
        <begin position="1"/>
        <end position="146"/>
    </location>
</feature>
<feature type="compositionally biased region" description="Polar residues" evidence="1">
    <location>
        <begin position="94"/>
        <end position="103"/>
    </location>
</feature>
<evidence type="ECO:0000256" key="1">
    <source>
        <dbReference type="SAM" id="MobiDB-lite"/>
    </source>
</evidence>
<feature type="compositionally biased region" description="Acidic residues" evidence="1">
    <location>
        <begin position="127"/>
        <end position="137"/>
    </location>
</feature>
<feature type="compositionally biased region" description="Polar residues" evidence="1">
    <location>
        <begin position="1"/>
        <end position="13"/>
    </location>
</feature>
<dbReference type="InParanoid" id="F4S852"/>
<sequence length="171" mass="18588">MTSHSSTPQSSGATLRIPPSTPARQLRTRSPQQPSPGFVFTGSDSRRRLTNNSENPSSRPTNTPARHSSATSPTTESPKVAAVSKKRVREDAGTATSSNSQTVSKKKKTAPKKQGKDQEDVPVVIDVDQDSSGDENEDSRPGRKGDVVELLRYFGNPKHKDGEVCHFRLCF</sequence>
<gene>
    <name evidence="2" type="ORF">MELLADRAFT_94846</name>
</gene>
<dbReference type="HOGENOM" id="CLU_116388_0_0_1"/>